<dbReference type="GO" id="GO:0042393">
    <property type="term" value="F:histone binding"/>
    <property type="evidence" value="ECO:0007669"/>
    <property type="project" value="TreeGrafter"/>
</dbReference>
<evidence type="ECO:0000256" key="1">
    <source>
        <dbReference type="ARBA" id="ARBA00004123"/>
    </source>
</evidence>
<evidence type="ECO:0000256" key="3">
    <source>
        <dbReference type="ARBA" id="ARBA00023015"/>
    </source>
</evidence>
<keyword evidence="6" id="KW-0539">Nucleus</keyword>
<evidence type="ECO:0000256" key="2">
    <source>
        <dbReference type="ARBA" id="ARBA00006051"/>
    </source>
</evidence>
<sequence length="246" mass="27883">MAKVTIREVEVLNNNCSFVDKFQFKIRFDCIEDLQEDLDWKILYVGSANSTEFDQELDELSTGPIPVGVHEFVLEADGPDPTKIPASEIVGVTVVLITCSYRTQEFVRIGYYINNEYQDEQLREDPPEQPIIEKLSRVISSNPRVTRLQINWDGTENIMPEQKTISDDFGFGELLADAMADEPGKPKDIEMFCQSMFSGENRNENVLNAPPKFAEAPKANQPPMPQARPGFVENSMDCHNVEMNID</sequence>
<evidence type="ECO:0000256" key="6">
    <source>
        <dbReference type="ARBA" id="ARBA00023242"/>
    </source>
</evidence>
<gene>
    <name evidence="7" type="ORF">GSOID_T00003527001</name>
    <name evidence="8" type="ORF">GSOID_T00031987001</name>
</gene>
<dbReference type="EMBL" id="FN653028">
    <property type="protein sequence ID" value="CBY18663.1"/>
    <property type="molecule type" value="Genomic_DNA"/>
</dbReference>
<proteinExistence type="inferred from homology"/>
<keyword evidence="4" id="KW-0804">Transcription</keyword>
<dbReference type="InterPro" id="IPR006818">
    <property type="entry name" value="ASF1-like"/>
</dbReference>
<dbReference type="Proteomes" id="UP000011014">
    <property type="component" value="Unassembled WGS sequence"/>
</dbReference>
<dbReference type="GO" id="GO:0000785">
    <property type="term" value="C:chromatin"/>
    <property type="evidence" value="ECO:0007669"/>
    <property type="project" value="TreeGrafter"/>
</dbReference>
<keyword evidence="5" id="KW-0143">Chaperone</keyword>
<keyword evidence="9" id="KW-1185">Reference proteome</keyword>
<dbReference type="InterPro" id="IPR036747">
    <property type="entry name" value="ASF1-like_sf"/>
</dbReference>
<dbReference type="Pfam" id="PF04729">
    <property type="entry name" value="ASF1_hist_chap"/>
    <property type="match status" value="1"/>
</dbReference>
<protein>
    <submittedName>
        <fullName evidence="7">Uncharacterized protein</fullName>
    </submittedName>
</protein>
<keyword evidence="3" id="KW-0805">Transcription regulation</keyword>
<dbReference type="PANTHER" id="PTHR12040:SF0">
    <property type="entry name" value="HISTONE CHAPERONE ASF1"/>
    <property type="match status" value="1"/>
</dbReference>
<dbReference type="AlphaFoldDB" id="E4X7J1"/>
<comment type="subcellular location">
    <subcellularLocation>
        <location evidence="1">Nucleus</location>
    </subcellularLocation>
</comment>
<dbReference type="GO" id="GO:0005634">
    <property type="term" value="C:nucleus"/>
    <property type="evidence" value="ECO:0007669"/>
    <property type="project" value="UniProtKB-SubCell"/>
</dbReference>
<name>E4X7J1_OIKDI</name>
<dbReference type="SUPFAM" id="SSF101546">
    <property type="entry name" value="ASF1-like"/>
    <property type="match status" value="1"/>
</dbReference>
<comment type="similarity">
    <text evidence="2">Belongs to the ASF1 family.</text>
</comment>
<dbReference type="EMBL" id="FN654363">
    <property type="protein sequence ID" value="CBY32646.1"/>
    <property type="molecule type" value="Genomic_DNA"/>
</dbReference>
<accession>E4X7J1</accession>
<evidence type="ECO:0000256" key="4">
    <source>
        <dbReference type="ARBA" id="ARBA00023163"/>
    </source>
</evidence>
<dbReference type="PANTHER" id="PTHR12040">
    <property type="entry name" value="ANTI-SILENCING PROTEIN 1"/>
    <property type="match status" value="1"/>
</dbReference>
<evidence type="ECO:0000256" key="5">
    <source>
        <dbReference type="ARBA" id="ARBA00023186"/>
    </source>
</evidence>
<evidence type="ECO:0000313" key="7">
    <source>
        <dbReference type="EMBL" id="CBY18663.1"/>
    </source>
</evidence>
<evidence type="ECO:0000313" key="8">
    <source>
        <dbReference type="EMBL" id="CBY32646.1"/>
    </source>
</evidence>
<evidence type="ECO:0000313" key="9">
    <source>
        <dbReference type="Proteomes" id="UP000001307"/>
    </source>
</evidence>
<organism evidence="7">
    <name type="scientific">Oikopleura dioica</name>
    <name type="common">Tunicate</name>
    <dbReference type="NCBI Taxonomy" id="34765"/>
    <lineage>
        <taxon>Eukaryota</taxon>
        <taxon>Metazoa</taxon>
        <taxon>Chordata</taxon>
        <taxon>Tunicata</taxon>
        <taxon>Appendicularia</taxon>
        <taxon>Copelata</taxon>
        <taxon>Oikopleuridae</taxon>
        <taxon>Oikopleura</taxon>
    </lineage>
</organism>
<dbReference type="InParanoid" id="E4X7J1"/>
<dbReference type="OrthoDB" id="29755at2759"/>
<dbReference type="Proteomes" id="UP000001307">
    <property type="component" value="Unassembled WGS sequence"/>
</dbReference>
<dbReference type="Gene3D" id="2.60.40.1490">
    <property type="entry name" value="Histone chaperone ASF1-like"/>
    <property type="match status" value="1"/>
</dbReference>
<dbReference type="GO" id="GO:0006335">
    <property type="term" value="P:DNA replication-dependent chromatin assembly"/>
    <property type="evidence" value="ECO:0007669"/>
    <property type="project" value="TreeGrafter"/>
</dbReference>
<dbReference type="FunCoup" id="E4X7J1">
    <property type="interactions" value="151"/>
</dbReference>
<reference evidence="7" key="1">
    <citation type="journal article" date="2010" name="Science">
        <title>Plasticity of animal genome architecture unmasked by rapid evolution of a pelagic tunicate.</title>
        <authorList>
            <person name="Denoeud F."/>
            <person name="Henriet S."/>
            <person name="Mungpakdee S."/>
            <person name="Aury J.M."/>
            <person name="Da Silva C."/>
            <person name="Brinkmann H."/>
            <person name="Mikhaleva J."/>
            <person name="Olsen L.C."/>
            <person name="Jubin C."/>
            <person name="Canestro C."/>
            <person name="Bouquet J.M."/>
            <person name="Danks G."/>
            <person name="Poulain J."/>
            <person name="Campsteijn C."/>
            <person name="Adamski M."/>
            <person name="Cross I."/>
            <person name="Yadetie F."/>
            <person name="Muffato M."/>
            <person name="Louis A."/>
            <person name="Butcher S."/>
            <person name="Tsagkogeorga G."/>
            <person name="Konrad A."/>
            <person name="Singh S."/>
            <person name="Jensen M.F."/>
            <person name="Cong E.H."/>
            <person name="Eikeseth-Otteraa H."/>
            <person name="Noel B."/>
            <person name="Anthouard V."/>
            <person name="Porcel B.M."/>
            <person name="Kachouri-Lafond R."/>
            <person name="Nishino A."/>
            <person name="Ugolini M."/>
            <person name="Chourrout P."/>
            <person name="Nishida H."/>
            <person name="Aasland R."/>
            <person name="Huzurbazar S."/>
            <person name="Westhof E."/>
            <person name="Delsuc F."/>
            <person name="Lehrach H."/>
            <person name="Reinhardt R."/>
            <person name="Weissenbach J."/>
            <person name="Roy S.W."/>
            <person name="Artiguenave F."/>
            <person name="Postlethwait J.H."/>
            <person name="Manak J.R."/>
            <person name="Thompson E.M."/>
            <person name="Jaillon O."/>
            <person name="Du Pasquier L."/>
            <person name="Boudinot P."/>
            <person name="Liberles D.A."/>
            <person name="Volff J.N."/>
            <person name="Philippe H."/>
            <person name="Lenhard B."/>
            <person name="Roest Crollius H."/>
            <person name="Wincker P."/>
            <person name="Chourrout D."/>
        </authorList>
    </citation>
    <scope>NUCLEOTIDE SEQUENCE [LARGE SCALE GENOMIC DNA]</scope>
</reference>